<dbReference type="EMBL" id="JAUIZM010000007">
    <property type="protein sequence ID" value="KAK1375387.1"/>
    <property type="molecule type" value="Genomic_DNA"/>
</dbReference>
<reference evidence="1" key="1">
    <citation type="submission" date="2023-02" db="EMBL/GenBank/DDBJ databases">
        <title>Genome of toxic invasive species Heracleum sosnowskyi carries increased number of genes despite the absence of recent whole-genome duplications.</title>
        <authorList>
            <person name="Schelkunov M."/>
            <person name="Shtratnikova V."/>
            <person name="Makarenko M."/>
            <person name="Klepikova A."/>
            <person name="Omelchenko D."/>
            <person name="Novikova G."/>
            <person name="Obukhova E."/>
            <person name="Bogdanov V."/>
            <person name="Penin A."/>
            <person name="Logacheva M."/>
        </authorList>
    </citation>
    <scope>NUCLEOTIDE SEQUENCE</scope>
    <source>
        <strain evidence="1">Hsosn_3</strain>
        <tissue evidence="1">Leaf</tissue>
    </source>
</reference>
<protein>
    <submittedName>
        <fullName evidence="1">Uncharacterized protein</fullName>
    </submittedName>
</protein>
<reference evidence="1" key="2">
    <citation type="submission" date="2023-05" db="EMBL/GenBank/DDBJ databases">
        <authorList>
            <person name="Schelkunov M.I."/>
        </authorList>
    </citation>
    <scope>NUCLEOTIDE SEQUENCE</scope>
    <source>
        <strain evidence="1">Hsosn_3</strain>
        <tissue evidence="1">Leaf</tissue>
    </source>
</reference>
<organism evidence="1 2">
    <name type="scientific">Heracleum sosnowskyi</name>
    <dbReference type="NCBI Taxonomy" id="360622"/>
    <lineage>
        <taxon>Eukaryota</taxon>
        <taxon>Viridiplantae</taxon>
        <taxon>Streptophyta</taxon>
        <taxon>Embryophyta</taxon>
        <taxon>Tracheophyta</taxon>
        <taxon>Spermatophyta</taxon>
        <taxon>Magnoliopsida</taxon>
        <taxon>eudicotyledons</taxon>
        <taxon>Gunneridae</taxon>
        <taxon>Pentapetalae</taxon>
        <taxon>asterids</taxon>
        <taxon>campanulids</taxon>
        <taxon>Apiales</taxon>
        <taxon>Apiaceae</taxon>
        <taxon>Apioideae</taxon>
        <taxon>apioid superclade</taxon>
        <taxon>Tordylieae</taxon>
        <taxon>Tordyliinae</taxon>
        <taxon>Heracleum</taxon>
    </lineage>
</organism>
<proteinExistence type="predicted"/>
<dbReference type="Proteomes" id="UP001237642">
    <property type="component" value="Unassembled WGS sequence"/>
</dbReference>
<keyword evidence="2" id="KW-1185">Reference proteome</keyword>
<accession>A0AAD8HZP2</accession>
<evidence type="ECO:0000313" key="2">
    <source>
        <dbReference type="Proteomes" id="UP001237642"/>
    </source>
</evidence>
<comment type="caution">
    <text evidence="1">The sequence shown here is derived from an EMBL/GenBank/DDBJ whole genome shotgun (WGS) entry which is preliminary data.</text>
</comment>
<sequence length="151" mass="17190">MFCFEVNSVILLFRAKDCSSEPNRNFLTDERIHFVSFGILEKSHLLPFFELGLTKSRNDVGYIAVQLRNIPKYAKCDLVEVVRKIVGGQRNEGHNRGFVLKNMRIECAICQLFLSSLITMSFLSQIARNIIGGSPEENVISEKIEFNVFVA</sequence>
<evidence type="ECO:0000313" key="1">
    <source>
        <dbReference type="EMBL" id="KAK1375387.1"/>
    </source>
</evidence>
<gene>
    <name evidence="1" type="ORF">POM88_031580</name>
</gene>
<dbReference type="AlphaFoldDB" id="A0AAD8HZP2"/>
<name>A0AAD8HZP2_9APIA</name>